<dbReference type="EC" id="2.3.2.2" evidence="6"/>
<gene>
    <name evidence="6" type="ORF">GGD88_002639</name>
</gene>
<dbReference type="GO" id="GO:0036374">
    <property type="term" value="F:glutathione hydrolase activity"/>
    <property type="evidence" value="ECO:0007669"/>
    <property type="project" value="UniProtKB-EC"/>
</dbReference>
<keyword evidence="4" id="KW-0865">Zymogen</keyword>
<dbReference type="InterPro" id="IPR043138">
    <property type="entry name" value="GGT_lsub"/>
</dbReference>
<dbReference type="InterPro" id="IPR043137">
    <property type="entry name" value="GGT_ssub_C"/>
</dbReference>
<dbReference type="PANTHER" id="PTHR43199:SF1">
    <property type="entry name" value="GLUTATHIONE HYDROLASE PROENZYME"/>
    <property type="match status" value="1"/>
</dbReference>
<dbReference type="InterPro" id="IPR051792">
    <property type="entry name" value="GGT_bact"/>
</dbReference>
<dbReference type="InterPro" id="IPR029055">
    <property type="entry name" value="Ntn_hydrolases_N"/>
</dbReference>
<comment type="caution">
    <text evidence="6">The sequence shown here is derived from an EMBL/GenBank/DDBJ whole genome shotgun (WGS) entry which is preliminary data.</text>
</comment>
<sequence>MAPLSPAQRAAWGPHSRRRRVHKPAVRSAAGGVVCAHHPAAAEAGARVLAAGGNAVDAAVCAGLCVGVVEPWMSGPGGGGLMLAHMAGADRTVVIDGGMVAPMRLDPATYPVIEGAADGDLFGWPPVAGERNVLGGSAVAVPGLIDAYRVALEALGTRPWAELVAPAVALAEAGLEIDAHAALMIGAAAPELGRFAGSVAAFLPGGRPFMDSRAGHRLPQAALAETLRTLAEEGPRALYEGAPAEAIVRAVRATGGSLRLDDLARYRATLCAPLTLDYRGTTVAVAPELNGGPSVLVALEALSTLMCGGSRPPGPDSYVAYAQALRHAMLDRLARMGDARGRRSLPPELVVQPAVTATALETPPEEDCTSHISVADAEGNLVSLTQTLLSLFGARVVVPECGVLLNNGVYWFDPRPGRPNALGPGKRPLCNYAPTLVLTHGGGLALGAAGGRKIIGAVTQLVSGLIDHGLDLEAAVHQPRLEVSDPEGVTADARLGPETLAALAREAAPLTIRPALAYPTWFGVVGAAQRRGGASLGAADPFHPWAEAVASHEVSDAVSGAV</sequence>
<dbReference type="Gene3D" id="1.10.246.130">
    <property type="match status" value="1"/>
</dbReference>
<dbReference type="SUPFAM" id="SSF56235">
    <property type="entry name" value="N-terminal nucleophile aminohydrolases (Ntn hydrolases)"/>
    <property type="match status" value="1"/>
</dbReference>
<dbReference type="RefSeq" id="WP_184436122.1">
    <property type="nucleotide sequence ID" value="NZ_JACIGI010000023.1"/>
</dbReference>
<dbReference type="GO" id="GO:0103068">
    <property type="term" value="F:leukotriene C4 gamma-glutamyl transferase activity"/>
    <property type="evidence" value="ECO:0007669"/>
    <property type="project" value="UniProtKB-EC"/>
</dbReference>
<reference evidence="6 7" key="1">
    <citation type="submission" date="2020-08" db="EMBL/GenBank/DDBJ databases">
        <title>Genome sequencing of Purple Non-Sulfur Bacteria from various extreme environments.</title>
        <authorList>
            <person name="Mayer M."/>
        </authorList>
    </citation>
    <scope>NUCLEOTIDE SEQUENCE [LARGE SCALE GENOMIC DNA]</scope>
    <source>
        <strain evidence="6 7">JA135</strain>
    </source>
</reference>
<keyword evidence="6" id="KW-0012">Acyltransferase</keyword>
<feature type="compositionally biased region" description="Basic residues" evidence="5">
    <location>
        <begin position="15"/>
        <end position="24"/>
    </location>
</feature>
<dbReference type="PANTHER" id="PTHR43199">
    <property type="entry name" value="GLUTATHIONE HYDROLASE"/>
    <property type="match status" value="1"/>
</dbReference>
<evidence type="ECO:0000313" key="7">
    <source>
        <dbReference type="Proteomes" id="UP000555728"/>
    </source>
</evidence>
<evidence type="ECO:0000256" key="5">
    <source>
        <dbReference type="SAM" id="MobiDB-lite"/>
    </source>
</evidence>
<evidence type="ECO:0000256" key="4">
    <source>
        <dbReference type="ARBA" id="ARBA00023145"/>
    </source>
</evidence>
<name>A0A7W6S1B4_9PROT</name>
<feature type="region of interest" description="Disordered" evidence="5">
    <location>
        <begin position="1"/>
        <end position="24"/>
    </location>
</feature>
<dbReference type="Gene3D" id="3.60.20.40">
    <property type="match status" value="1"/>
</dbReference>
<dbReference type="PRINTS" id="PR01210">
    <property type="entry name" value="GGTRANSPTASE"/>
</dbReference>
<dbReference type="EMBL" id="JACIGI010000023">
    <property type="protein sequence ID" value="MBB4286897.1"/>
    <property type="molecule type" value="Genomic_DNA"/>
</dbReference>
<dbReference type="Proteomes" id="UP000555728">
    <property type="component" value="Unassembled WGS sequence"/>
</dbReference>
<evidence type="ECO:0000256" key="2">
    <source>
        <dbReference type="ARBA" id="ARBA00022679"/>
    </source>
</evidence>
<evidence type="ECO:0000256" key="1">
    <source>
        <dbReference type="ARBA" id="ARBA00009381"/>
    </source>
</evidence>
<accession>A0A7W6S1B4</accession>
<dbReference type="EC" id="3.4.19.13" evidence="6"/>
<keyword evidence="7" id="KW-1185">Reference proteome</keyword>
<evidence type="ECO:0000313" key="6">
    <source>
        <dbReference type="EMBL" id="MBB4286897.1"/>
    </source>
</evidence>
<proteinExistence type="inferred from homology"/>
<keyword evidence="2 6" id="KW-0808">Transferase</keyword>
<organism evidence="6 7">
    <name type="scientific">Roseospira goensis</name>
    <dbReference type="NCBI Taxonomy" id="391922"/>
    <lineage>
        <taxon>Bacteria</taxon>
        <taxon>Pseudomonadati</taxon>
        <taxon>Pseudomonadota</taxon>
        <taxon>Alphaproteobacteria</taxon>
        <taxon>Rhodospirillales</taxon>
        <taxon>Rhodospirillaceae</taxon>
        <taxon>Roseospira</taxon>
    </lineage>
</organism>
<comment type="similarity">
    <text evidence="1">Belongs to the gamma-glutamyltransferase family.</text>
</comment>
<dbReference type="AlphaFoldDB" id="A0A7W6S1B4"/>
<keyword evidence="3 6" id="KW-0378">Hydrolase</keyword>
<dbReference type="Pfam" id="PF01019">
    <property type="entry name" value="G_glu_transpept"/>
    <property type="match status" value="1"/>
</dbReference>
<evidence type="ECO:0000256" key="3">
    <source>
        <dbReference type="ARBA" id="ARBA00022801"/>
    </source>
</evidence>
<protein>
    <submittedName>
        <fullName evidence="6">Gamma-glutamyltranspeptidase/glutathione hydrolase</fullName>
        <ecNumber evidence="6">2.3.2.2</ecNumber>
        <ecNumber evidence="6">3.4.19.13</ecNumber>
    </submittedName>
</protein>